<dbReference type="SUPFAM" id="SSF51735">
    <property type="entry name" value="NAD(P)-binding Rossmann-fold domains"/>
    <property type="match status" value="1"/>
</dbReference>
<dbReference type="FunFam" id="3.40.50.720:FF:000084">
    <property type="entry name" value="Short-chain dehydrogenase reductase"/>
    <property type="match status" value="1"/>
</dbReference>
<dbReference type="Proteomes" id="UP000233766">
    <property type="component" value="Unassembled WGS sequence"/>
</dbReference>
<reference evidence="3 4" key="1">
    <citation type="submission" date="2017-12" db="EMBL/GenBank/DDBJ databases">
        <title>Sequencing the genomes of 1000 Actinobacteria strains.</title>
        <authorList>
            <person name="Klenk H.-P."/>
        </authorList>
    </citation>
    <scope>NUCLEOTIDE SEQUENCE [LARGE SCALE GENOMIC DNA]</scope>
    <source>
        <strain evidence="3 4">DSM 44489</strain>
    </source>
</reference>
<evidence type="ECO:0000313" key="4">
    <source>
        <dbReference type="Proteomes" id="UP000233766"/>
    </source>
</evidence>
<dbReference type="InterPro" id="IPR002347">
    <property type="entry name" value="SDR_fam"/>
</dbReference>
<dbReference type="InterPro" id="IPR045017">
    <property type="entry name" value="DECR2-like"/>
</dbReference>
<dbReference type="OrthoDB" id="286404at2"/>
<protein>
    <submittedName>
        <fullName evidence="3">NAD(P)-dependent dehydrogenase (Short-subunit alcohol dehydrogenase family)</fullName>
    </submittedName>
</protein>
<dbReference type="PRINTS" id="PR00081">
    <property type="entry name" value="GDHRDH"/>
</dbReference>
<keyword evidence="1" id="KW-0521">NADP</keyword>
<comment type="caution">
    <text evidence="3">The sequence shown here is derived from an EMBL/GenBank/DDBJ whole genome shotgun (WGS) entry which is preliminary data.</text>
</comment>
<evidence type="ECO:0000313" key="3">
    <source>
        <dbReference type="EMBL" id="PKV98523.1"/>
    </source>
</evidence>
<dbReference type="GO" id="GO:0009062">
    <property type="term" value="P:fatty acid catabolic process"/>
    <property type="evidence" value="ECO:0007669"/>
    <property type="project" value="InterPro"/>
</dbReference>
<dbReference type="AlphaFoldDB" id="A0A2N3WXC7"/>
<organism evidence="3 4">
    <name type="scientific">Nocardia fluminea</name>
    <dbReference type="NCBI Taxonomy" id="134984"/>
    <lineage>
        <taxon>Bacteria</taxon>
        <taxon>Bacillati</taxon>
        <taxon>Actinomycetota</taxon>
        <taxon>Actinomycetes</taxon>
        <taxon>Mycobacteriales</taxon>
        <taxon>Nocardiaceae</taxon>
        <taxon>Nocardia</taxon>
    </lineage>
</organism>
<dbReference type="EMBL" id="PJMW01000001">
    <property type="protein sequence ID" value="PKV98523.1"/>
    <property type="molecule type" value="Genomic_DNA"/>
</dbReference>
<dbReference type="Pfam" id="PF13561">
    <property type="entry name" value="adh_short_C2"/>
    <property type="match status" value="1"/>
</dbReference>
<gene>
    <name evidence="3" type="ORF">ATK86_0543</name>
</gene>
<keyword evidence="4" id="KW-1185">Reference proteome</keyword>
<sequence length="278" mass="28740">MESEFIQKIDLADKVVVVAGGTSGINLGVAEDFARAGARVAVLSRSADKVDAAVERLRALGAEAFGGSADVRDYSATEAVLQSVHQQFGDFDVMISGAAGNFPAAAVGMSANGFKSVVDIDLLGTYNVLRASYQFLRKPGASVINISAPQSELPTITQAHVCAAKAGVDMLTKVLAMEWGPFGIRVNGVIPGPIDGTEGMARLAPTEQDRSLVTGSVPLRRYGTPRDVANVCRFLASPLAGYVSGVVLPADGGWVLGGASQAMGVIGQPLLDAAHQGR</sequence>
<proteinExistence type="predicted"/>
<keyword evidence="2" id="KW-0560">Oxidoreductase</keyword>
<dbReference type="GO" id="GO:0008670">
    <property type="term" value="F:2,4-dienoyl-CoA reductase (NADPH) activity"/>
    <property type="evidence" value="ECO:0007669"/>
    <property type="project" value="InterPro"/>
</dbReference>
<evidence type="ECO:0000256" key="1">
    <source>
        <dbReference type="ARBA" id="ARBA00022857"/>
    </source>
</evidence>
<name>A0A2N3WXC7_9NOCA</name>
<accession>A0A2N3WXC7</accession>
<dbReference type="RefSeq" id="WP_101462970.1">
    <property type="nucleotide sequence ID" value="NZ_PJMW01000001.1"/>
</dbReference>
<dbReference type="PANTHER" id="PTHR43296">
    <property type="entry name" value="PEROXISOMAL 2,4-DIENOYL-COA REDUCTASE"/>
    <property type="match status" value="1"/>
</dbReference>
<evidence type="ECO:0000256" key="2">
    <source>
        <dbReference type="ARBA" id="ARBA00023002"/>
    </source>
</evidence>
<dbReference type="Gene3D" id="3.40.50.720">
    <property type="entry name" value="NAD(P)-binding Rossmann-like Domain"/>
    <property type="match status" value="1"/>
</dbReference>
<dbReference type="InterPro" id="IPR036291">
    <property type="entry name" value="NAD(P)-bd_dom_sf"/>
</dbReference>
<dbReference type="PANTHER" id="PTHR43296:SF2">
    <property type="entry name" value="PEROXISOMAL 2,4-DIENOYL-COA REDUCTASE [(3E)-ENOYL-COA-PRODUCING]"/>
    <property type="match status" value="1"/>
</dbReference>
<dbReference type="NCBIfam" id="NF005752">
    <property type="entry name" value="PRK07576.1"/>
    <property type="match status" value="1"/>
</dbReference>